<evidence type="ECO:0000313" key="4">
    <source>
        <dbReference type="Proteomes" id="UP000076871"/>
    </source>
</evidence>
<dbReference type="Pfam" id="PF11807">
    <property type="entry name" value="UstYa"/>
    <property type="match status" value="1"/>
</dbReference>
<accession>A0A165B2J7</accession>
<dbReference type="GeneID" id="63827302"/>
<name>A0A165B2J7_9APHY</name>
<dbReference type="AlphaFoldDB" id="A0A165B2J7"/>
<dbReference type="GO" id="GO:0043386">
    <property type="term" value="P:mycotoxin biosynthetic process"/>
    <property type="evidence" value="ECO:0007669"/>
    <property type="project" value="InterPro"/>
</dbReference>
<evidence type="ECO:0008006" key="5">
    <source>
        <dbReference type="Google" id="ProtNLM"/>
    </source>
</evidence>
<dbReference type="PANTHER" id="PTHR33365">
    <property type="entry name" value="YALI0B05434P"/>
    <property type="match status" value="1"/>
</dbReference>
<dbReference type="PANTHER" id="PTHR33365:SF4">
    <property type="entry name" value="CYCLOCHLOROTINE BIOSYNTHESIS PROTEIN O"/>
    <property type="match status" value="1"/>
</dbReference>
<dbReference type="OrthoDB" id="2767875at2759"/>
<dbReference type="InterPro" id="IPR021765">
    <property type="entry name" value="UstYa-like"/>
</dbReference>
<keyword evidence="4" id="KW-1185">Reference proteome</keyword>
<sequence length="242" mass="28115">MLPPLPEGAYSDRGDVRYRHGKTACCSLSKREALLIIGITVQVFVSIIVSRWLDSRQPPNVYSPLQDMVGYETRRWSLSTYQFPTKYMGTSQEVDANWDDLYRYGTARVAHSTAKMLAEETLPVPEQNDQYMLTFEVYHQLHCLNLLRKRLHPEDYDPPDADDKVAQEHADHCIDVLRQTLMCVVDINPMIWHWNERVNMTVPKLDVLAECRKWEDVERWSREHFIKTDNVPMASHAVHGGS</sequence>
<evidence type="ECO:0000256" key="1">
    <source>
        <dbReference type="ARBA" id="ARBA00004685"/>
    </source>
</evidence>
<dbReference type="STRING" id="1314785.A0A165B2J7"/>
<evidence type="ECO:0000313" key="3">
    <source>
        <dbReference type="EMBL" id="KZT00104.1"/>
    </source>
</evidence>
<dbReference type="InParanoid" id="A0A165B2J7"/>
<gene>
    <name evidence="3" type="ORF">LAESUDRAFT_732609</name>
</gene>
<dbReference type="Proteomes" id="UP000076871">
    <property type="component" value="Unassembled WGS sequence"/>
</dbReference>
<feature type="non-terminal residue" evidence="3">
    <location>
        <position position="242"/>
    </location>
</feature>
<reference evidence="3 4" key="1">
    <citation type="journal article" date="2016" name="Mol. Biol. Evol.">
        <title>Comparative Genomics of Early-Diverging Mushroom-Forming Fungi Provides Insights into the Origins of Lignocellulose Decay Capabilities.</title>
        <authorList>
            <person name="Nagy L.G."/>
            <person name="Riley R."/>
            <person name="Tritt A."/>
            <person name="Adam C."/>
            <person name="Daum C."/>
            <person name="Floudas D."/>
            <person name="Sun H."/>
            <person name="Yadav J.S."/>
            <person name="Pangilinan J."/>
            <person name="Larsson K.H."/>
            <person name="Matsuura K."/>
            <person name="Barry K."/>
            <person name="Labutti K."/>
            <person name="Kuo R."/>
            <person name="Ohm R.A."/>
            <person name="Bhattacharya S.S."/>
            <person name="Shirouzu T."/>
            <person name="Yoshinaga Y."/>
            <person name="Martin F.M."/>
            <person name="Grigoriev I.V."/>
            <person name="Hibbett D.S."/>
        </authorList>
    </citation>
    <scope>NUCLEOTIDE SEQUENCE [LARGE SCALE GENOMIC DNA]</scope>
    <source>
        <strain evidence="3 4">93-53</strain>
    </source>
</reference>
<evidence type="ECO:0000256" key="2">
    <source>
        <dbReference type="ARBA" id="ARBA00035112"/>
    </source>
</evidence>
<dbReference type="RefSeq" id="XP_040757844.1">
    <property type="nucleotide sequence ID" value="XM_040910273.1"/>
</dbReference>
<protein>
    <recommendedName>
        <fullName evidence="5">Tat pathway signal sequence</fullName>
    </recommendedName>
</protein>
<proteinExistence type="inferred from homology"/>
<comment type="similarity">
    <text evidence="2">Belongs to the ustYa family.</text>
</comment>
<dbReference type="EMBL" id="KV427697">
    <property type="protein sequence ID" value="KZT00104.1"/>
    <property type="molecule type" value="Genomic_DNA"/>
</dbReference>
<comment type="pathway">
    <text evidence="1">Mycotoxin biosynthesis.</text>
</comment>
<organism evidence="3 4">
    <name type="scientific">Laetiporus sulphureus 93-53</name>
    <dbReference type="NCBI Taxonomy" id="1314785"/>
    <lineage>
        <taxon>Eukaryota</taxon>
        <taxon>Fungi</taxon>
        <taxon>Dikarya</taxon>
        <taxon>Basidiomycota</taxon>
        <taxon>Agaricomycotina</taxon>
        <taxon>Agaricomycetes</taxon>
        <taxon>Polyporales</taxon>
        <taxon>Laetiporus</taxon>
    </lineage>
</organism>